<dbReference type="NCBIfam" id="NF003438">
    <property type="entry name" value="PRK04966.1"/>
    <property type="match status" value="1"/>
</dbReference>
<dbReference type="AlphaFoldDB" id="A0AAV3U5W7"/>
<dbReference type="PIRSF" id="PIRSF006169">
    <property type="entry name" value="UCP006169"/>
    <property type="match status" value="1"/>
</dbReference>
<dbReference type="InterPro" id="IPR036685">
    <property type="entry name" value="YehU-like_sf"/>
</dbReference>
<dbReference type="RefSeq" id="WP_345425340.1">
    <property type="nucleotide sequence ID" value="NZ_AP031496.1"/>
</dbReference>
<comment type="caution">
    <text evidence="2">The sequence shown here is derived from an EMBL/GenBank/DDBJ whole genome shotgun (WGS) entry which is preliminary data.</text>
</comment>
<name>A0AAV3U5W7_9ALTE</name>
<dbReference type="EMBL" id="BAABLX010000029">
    <property type="protein sequence ID" value="GAA4951335.1"/>
    <property type="molecule type" value="Genomic_DNA"/>
</dbReference>
<reference evidence="3" key="1">
    <citation type="journal article" date="2019" name="Int. J. Syst. Evol. Microbiol.">
        <title>The Global Catalogue of Microorganisms (GCM) 10K type strain sequencing project: providing services to taxonomists for standard genome sequencing and annotation.</title>
        <authorList>
            <consortium name="The Broad Institute Genomics Platform"/>
            <consortium name="The Broad Institute Genome Sequencing Center for Infectious Disease"/>
            <person name="Wu L."/>
            <person name="Ma J."/>
        </authorList>
    </citation>
    <scope>NUCLEOTIDE SEQUENCE [LARGE SCALE GENOMIC DNA]</scope>
    <source>
        <strain evidence="3">JCM 19134</strain>
    </source>
</reference>
<evidence type="ECO:0000313" key="2">
    <source>
        <dbReference type="EMBL" id="GAA4951335.1"/>
    </source>
</evidence>
<organism evidence="2 3">
    <name type="scientific">Halioxenophilus aromaticivorans</name>
    <dbReference type="NCBI Taxonomy" id="1306992"/>
    <lineage>
        <taxon>Bacteria</taxon>
        <taxon>Pseudomonadati</taxon>
        <taxon>Pseudomonadota</taxon>
        <taxon>Gammaproteobacteria</taxon>
        <taxon>Alteromonadales</taxon>
        <taxon>Alteromonadaceae</taxon>
        <taxon>Halioxenophilus</taxon>
    </lineage>
</organism>
<dbReference type="Proteomes" id="UP001409585">
    <property type="component" value="Unassembled WGS sequence"/>
</dbReference>
<comment type="similarity">
    <text evidence="1">Belongs to the UPF0270 family.</text>
</comment>
<dbReference type="Pfam" id="PF06794">
    <property type="entry name" value="UPF0270"/>
    <property type="match status" value="1"/>
</dbReference>
<protein>
    <submittedName>
        <fullName evidence="2">YheU family protein</fullName>
    </submittedName>
</protein>
<dbReference type="SUPFAM" id="SSF118001">
    <property type="entry name" value="YehU-like"/>
    <property type="match status" value="1"/>
</dbReference>
<evidence type="ECO:0000313" key="3">
    <source>
        <dbReference type="Proteomes" id="UP001409585"/>
    </source>
</evidence>
<proteinExistence type="inferred from homology"/>
<keyword evidence="3" id="KW-1185">Reference proteome</keyword>
<accession>A0AAV3U5W7</accession>
<dbReference type="InterPro" id="IPR010648">
    <property type="entry name" value="UPF0270"/>
</dbReference>
<evidence type="ECO:0000256" key="1">
    <source>
        <dbReference type="ARBA" id="ARBA00006450"/>
    </source>
</evidence>
<dbReference type="Gene3D" id="1.10.10.610">
    <property type="entry name" value="YehU-like"/>
    <property type="match status" value="1"/>
</dbReference>
<gene>
    <name evidence="2" type="ORF">GCM10025791_34740</name>
</gene>
<sequence>MIIPYNQLSQEALQGVIEEFVTREGTDYGHEEISFARKCAQVQEQLKAGDIVIVYSADEDTVNLVPADNLSPNL</sequence>